<dbReference type="EMBL" id="CAJOBA010038597">
    <property type="protein sequence ID" value="CAF4063506.1"/>
    <property type="molecule type" value="Genomic_DNA"/>
</dbReference>
<comment type="caution">
    <text evidence="3">The sequence shown here is derived from an EMBL/GenBank/DDBJ whole genome shotgun (WGS) entry which is preliminary data.</text>
</comment>
<evidence type="ECO:0000313" key="2">
    <source>
        <dbReference type="EMBL" id="CAF1256563.1"/>
    </source>
</evidence>
<evidence type="ECO:0000313" key="5">
    <source>
        <dbReference type="EMBL" id="CAF4257485.1"/>
    </source>
</evidence>
<dbReference type="Proteomes" id="UP000682733">
    <property type="component" value="Unassembled WGS sequence"/>
</dbReference>
<evidence type="ECO:0000313" key="4">
    <source>
        <dbReference type="EMBL" id="CAF4063506.1"/>
    </source>
</evidence>
<sequence>MAKLCQFKSNCQKAGITSCEGCNIRYCLDHLVEHRNMLHNDFQRVLSDRDLLRQEFYPSDIGNANDNNKELLHRINQWEMQMIQMVSNAAENGRQQIRQLLNENHQKLCSVYDQLSDELRQRFKNDDYYEQDIKNLAERLEQLKLALTTPSAIQLQLENIIDLHNSIRIITSNPTVSKNVQSNDCGLRDPNKNLQEDRNKTQSFLHKSEMLLNRLQQFEDKKNVLEQTSSTYGNDREKCKNVQVMTCTPTEHYNLLCSRCNVVCDEKCITFQSYCALTFGKCTMCPGRCSFKHHYHDRKSIQFRTVRLDERLDSSSISSEGCHTSRDETEEDERTLVVQQLKNNTMKSNKIIKN</sequence>
<dbReference type="Proteomes" id="UP000681722">
    <property type="component" value="Unassembled WGS sequence"/>
</dbReference>
<gene>
    <name evidence="3" type="ORF">GPM918_LOCUS31859</name>
    <name evidence="2" type="ORF">OVA965_LOCUS26523</name>
    <name evidence="5" type="ORF">SRO942_LOCUS32512</name>
    <name evidence="4" type="ORF">TMI583_LOCUS27264</name>
</gene>
<keyword evidence="1" id="KW-0175">Coiled coil</keyword>
<dbReference type="EMBL" id="CAJNOQ010015916">
    <property type="protein sequence ID" value="CAF1371069.1"/>
    <property type="molecule type" value="Genomic_DNA"/>
</dbReference>
<organism evidence="3 6">
    <name type="scientific">Didymodactylos carnosus</name>
    <dbReference type="NCBI Taxonomy" id="1234261"/>
    <lineage>
        <taxon>Eukaryota</taxon>
        <taxon>Metazoa</taxon>
        <taxon>Spiralia</taxon>
        <taxon>Gnathifera</taxon>
        <taxon>Rotifera</taxon>
        <taxon>Eurotatoria</taxon>
        <taxon>Bdelloidea</taxon>
        <taxon>Philodinida</taxon>
        <taxon>Philodinidae</taxon>
        <taxon>Didymodactylos</taxon>
    </lineage>
</organism>
<evidence type="ECO:0000256" key="1">
    <source>
        <dbReference type="SAM" id="Coils"/>
    </source>
</evidence>
<evidence type="ECO:0000313" key="3">
    <source>
        <dbReference type="EMBL" id="CAF1371069.1"/>
    </source>
</evidence>
<dbReference type="EMBL" id="CAJNOK010017042">
    <property type="protein sequence ID" value="CAF1256563.1"/>
    <property type="molecule type" value="Genomic_DNA"/>
</dbReference>
<feature type="coiled-coil region" evidence="1">
    <location>
        <begin position="61"/>
        <end position="103"/>
    </location>
</feature>
<reference evidence="3" key="1">
    <citation type="submission" date="2021-02" db="EMBL/GenBank/DDBJ databases">
        <authorList>
            <person name="Nowell W R."/>
        </authorList>
    </citation>
    <scope>NUCLEOTIDE SEQUENCE</scope>
</reference>
<proteinExistence type="predicted"/>
<dbReference type="Proteomes" id="UP000663829">
    <property type="component" value="Unassembled WGS sequence"/>
</dbReference>
<keyword evidence="6" id="KW-1185">Reference proteome</keyword>
<dbReference type="AlphaFoldDB" id="A0A815IYN8"/>
<dbReference type="EMBL" id="CAJOBC010075593">
    <property type="protein sequence ID" value="CAF4257485.1"/>
    <property type="molecule type" value="Genomic_DNA"/>
</dbReference>
<evidence type="ECO:0000313" key="6">
    <source>
        <dbReference type="Proteomes" id="UP000663829"/>
    </source>
</evidence>
<dbReference type="OrthoDB" id="10043161at2759"/>
<accession>A0A815IYN8</accession>
<dbReference type="Proteomes" id="UP000677228">
    <property type="component" value="Unassembled WGS sequence"/>
</dbReference>
<protein>
    <submittedName>
        <fullName evidence="3">Uncharacterized protein</fullName>
    </submittedName>
</protein>
<name>A0A815IYN8_9BILA</name>